<evidence type="ECO:0000313" key="9">
    <source>
        <dbReference type="EMBL" id="THF74312.1"/>
    </source>
</evidence>
<evidence type="ECO:0000256" key="5">
    <source>
        <dbReference type="ARBA" id="ARBA00022777"/>
    </source>
</evidence>
<organism evidence="9 10">
    <name type="scientific">Cohnella fermenti</name>
    <dbReference type="NCBI Taxonomy" id="2565925"/>
    <lineage>
        <taxon>Bacteria</taxon>
        <taxon>Bacillati</taxon>
        <taxon>Bacillota</taxon>
        <taxon>Bacilli</taxon>
        <taxon>Bacillales</taxon>
        <taxon>Paenibacillaceae</taxon>
        <taxon>Cohnella</taxon>
    </lineage>
</organism>
<evidence type="ECO:0000256" key="4">
    <source>
        <dbReference type="ARBA" id="ARBA00022679"/>
    </source>
</evidence>
<keyword evidence="2" id="KW-1003">Cell membrane</keyword>
<dbReference type="InterPro" id="IPR010559">
    <property type="entry name" value="Sig_transdc_His_kin_internal"/>
</dbReference>
<dbReference type="SUPFAM" id="SSF55874">
    <property type="entry name" value="ATPase domain of HSP90 chaperone/DNA topoisomerase II/histidine kinase"/>
    <property type="match status" value="1"/>
</dbReference>
<dbReference type="GO" id="GO:0000155">
    <property type="term" value="F:phosphorelay sensor kinase activity"/>
    <property type="evidence" value="ECO:0007669"/>
    <property type="project" value="InterPro"/>
</dbReference>
<protein>
    <submittedName>
        <fullName evidence="9">HAMP domain-containing protein</fullName>
    </submittedName>
</protein>
<evidence type="ECO:0000256" key="7">
    <source>
        <dbReference type="SAM" id="Phobius"/>
    </source>
</evidence>
<dbReference type="AlphaFoldDB" id="A0A4S4BJN5"/>
<evidence type="ECO:0000256" key="3">
    <source>
        <dbReference type="ARBA" id="ARBA00022553"/>
    </source>
</evidence>
<reference evidence="9 10" key="1">
    <citation type="submission" date="2019-04" db="EMBL/GenBank/DDBJ databases">
        <title>Cohnella sp. nov. isolated from preserved vegetables.</title>
        <authorList>
            <person name="Lin S.-Y."/>
            <person name="Hung M.-H."/>
            <person name="Young C.-C."/>
        </authorList>
    </citation>
    <scope>NUCLEOTIDE SEQUENCE [LARGE SCALE GENOMIC DNA]</scope>
    <source>
        <strain evidence="9 10">CC-MHH1044</strain>
    </source>
</reference>
<keyword evidence="7" id="KW-0812">Transmembrane</keyword>
<dbReference type="PROSITE" id="PS50885">
    <property type="entry name" value="HAMP"/>
    <property type="match status" value="1"/>
</dbReference>
<evidence type="ECO:0000259" key="8">
    <source>
        <dbReference type="PROSITE" id="PS50885"/>
    </source>
</evidence>
<dbReference type="Proteomes" id="UP000310636">
    <property type="component" value="Unassembled WGS sequence"/>
</dbReference>
<accession>A0A4S4BJN5</accession>
<dbReference type="OrthoDB" id="9809348at2"/>
<name>A0A4S4BJN5_9BACL</name>
<feature type="transmembrane region" description="Helical" evidence="7">
    <location>
        <begin position="312"/>
        <end position="335"/>
    </location>
</feature>
<evidence type="ECO:0000256" key="2">
    <source>
        <dbReference type="ARBA" id="ARBA00022475"/>
    </source>
</evidence>
<dbReference type="SMART" id="SM00387">
    <property type="entry name" value="HATPase_c"/>
    <property type="match status" value="1"/>
</dbReference>
<keyword evidence="3" id="KW-0597">Phosphoprotein</keyword>
<dbReference type="InterPro" id="IPR036890">
    <property type="entry name" value="HATPase_C_sf"/>
</dbReference>
<feature type="transmembrane region" description="Helical" evidence="7">
    <location>
        <begin position="31"/>
        <end position="53"/>
    </location>
</feature>
<dbReference type="Gene3D" id="3.30.565.10">
    <property type="entry name" value="Histidine kinase-like ATPase, C-terminal domain"/>
    <property type="match status" value="1"/>
</dbReference>
<feature type="domain" description="HAMP" evidence="8">
    <location>
        <begin position="337"/>
        <end position="389"/>
    </location>
</feature>
<dbReference type="InterPro" id="IPR003594">
    <property type="entry name" value="HATPase_dom"/>
</dbReference>
<evidence type="ECO:0000256" key="6">
    <source>
        <dbReference type="ARBA" id="ARBA00023136"/>
    </source>
</evidence>
<comment type="caution">
    <text evidence="9">The sequence shown here is derived from an EMBL/GenBank/DDBJ whole genome shotgun (WGS) entry which is preliminary data.</text>
</comment>
<dbReference type="Pfam" id="PF06580">
    <property type="entry name" value="His_kinase"/>
    <property type="match status" value="1"/>
</dbReference>
<dbReference type="GO" id="GO:0005886">
    <property type="term" value="C:plasma membrane"/>
    <property type="evidence" value="ECO:0007669"/>
    <property type="project" value="UniProtKB-SubCell"/>
</dbReference>
<dbReference type="Gene3D" id="6.10.340.10">
    <property type="match status" value="1"/>
</dbReference>
<gene>
    <name evidence="9" type="ORF">E6C55_25780</name>
</gene>
<keyword evidence="10" id="KW-1185">Reference proteome</keyword>
<dbReference type="SUPFAM" id="SSF158472">
    <property type="entry name" value="HAMP domain-like"/>
    <property type="match status" value="1"/>
</dbReference>
<dbReference type="PANTHER" id="PTHR34220">
    <property type="entry name" value="SENSOR HISTIDINE KINASE YPDA"/>
    <property type="match status" value="1"/>
</dbReference>
<keyword evidence="6 7" id="KW-0472">Membrane</keyword>
<evidence type="ECO:0000256" key="1">
    <source>
        <dbReference type="ARBA" id="ARBA00004651"/>
    </source>
</evidence>
<dbReference type="CDD" id="cd06225">
    <property type="entry name" value="HAMP"/>
    <property type="match status" value="1"/>
</dbReference>
<keyword evidence="7" id="KW-1133">Transmembrane helix</keyword>
<keyword evidence="5" id="KW-0418">Kinase</keyword>
<proteinExistence type="predicted"/>
<dbReference type="InterPro" id="IPR003660">
    <property type="entry name" value="HAMP_dom"/>
</dbReference>
<dbReference type="Pfam" id="PF00672">
    <property type="entry name" value="HAMP"/>
    <property type="match status" value="1"/>
</dbReference>
<dbReference type="InterPro" id="IPR050640">
    <property type="entry name" value="Bact_2-comp_sensor_kinase"/>
</dbReference>
<dbReference type="Pfam" id="PF02518">
    <property type="entry name" value="HATPase_c"/>
    <property type="match status" value="1"/>
</dbReference>
<keyword evidence="4" id="KW-0808">Transferase</keyword>
<sequence length="609" mass="69382">MNRTTRVMGLRTFRWRTIKSWALKLTIKQKFMFAFLPIIVLTSMVIGGVSLSVSYRHLRSETLNISGQLVYQVLLNVDYRSAEFEKLAYDMVSDYKFQQIARSYQSHRNQIEGYQNASTLGTIISGMTISNPDIVRIYILMADGTAFSWQKGNPKVGIDALGQQEKSKLDRLAEVERSQANVVSWNRANDGSIQLVMQIIDTDNLSLLGSVVYEMKPEHFRISLPSESSLLDPANIVVLNQENDTLVSAEDPLMASLVDHVLQQQELGNDLNSRTFRYEGNSYLMVQANAEYSKWKVLSFVPMDTILRKMNVITYSTMSAGLGSLLLASLLAWILSGLFTRNIRLLQENMKKVEKGDFETRVRPVSYDELGRLGLQFNDMVGKIRNLIREVADERIMRQAKEFEVLQTQVNPHFLYNTLGSIKSLAQLNEQPDIVRMTTCLIEILKAALNKKTELWKFYEELSFVDLYIDLQKIRYQDHFRVEYDIAAETEALYVVGFVLQPLVENALYHAFELERPGGVIRIGSRIDGGQLRIWVRDNGSGMDADTVARIKSRMSKQPKGLNSIGVKNVDERIKYQFGEEYGLTFASAVGQGTTVEIRMPIMQEDTTR</sequence>
<comment type="subcellular location">
    <subcellularLocation>
        <location evidence="1">Cell membrane</location>
        <topology evidence="1">Multi-pass membrane protein</topology>
    </subcellularLocation>
</comment>
<dbReference type="SMART" id="SM00304">
    <property type="entry name" value="HAMP"/>
    <property type="match status" value="1"/>
</dbReference>
<evidence type="ECO:0000313" key="10">
    <source>
        <dbReference type="Proteomes" id="UP000310636"/>
    </source>
</evidence>
<dbReference type="PANTHER" id="PTHR34220:SF7">
    <property type="entry name" value="SENSOR HISTIDINE KINASE YPDA"/>
    <property type="match status" value="1"/>
</dbReference>
<dbReference type="EMBL" id="SSOB01000042">
    <property type="protein sequence ID" value="THF74312.1"/>
    <property type="molecule type" value="Genomic_DNA"/>
</dbReference>